<sequence length="295" mass="32860">MRRKAGLLFFIYASNEPKSVLARDLGDRRDNLRNSWSVFLIVVLTATVIITCAGCLGGQQKYIGHSVLGGFSKVSQKAFSKVLFHPDLQKKPMIALTFDDGPKAGVTDWLLDELEKRNVKVTFFLIGSQADLPENRETIRRMAEDGHQIGCHTYHHVQMTTLSENQQKQEILQWYQAVSSIIGDFSYAVRPPYGCVNNAVCRSLNVPVILWSVDTEDWTGKSAGEIADYVISEAKDGDIILLHDIFEESVQGAVMALDDLMRRGYTFVTVNDLLADRGIAIQSGKVYRQAAQGGK</sequence>
<dbReference type="Gene3D" id="3.20.20.370">
    <property type="entry name" value="Glycoside hydrolase/deacetylase"/>
    <property type="match status" value="1"/>
</dbReference>
<evidence type="ECO:0000259" key="4">
    <source>
        <dbReference type="PROSITE" id="PS51677"/>
    </source>
</evidence>
<dbReference type="GO" id="GO:0005975">
    <property type="term" value="P:carbohydrate metabolic process"/>
    <property type="evidence" value="ECO:0007669"/>
    <property type="project" value="InterPro"/>
</dbReference>
<dbReference type="AlphaFoldDB" id="A0A3E2XM24"/>
<comment type="caution">
    <text evidence="6">The sequence shown here is derived from an EMBL/GenBank/DDBJ whole genome shotgun (WGS) entry which is preliminary data.</text>
</comment>
<reference evidence="7 8" key="1">
    <citation type="submission" date="2018-08" db="EMBL/GenBank/DDBJ databases">
        <title>A genome reference for cultivated species of the human gut microbiota.</title>
        <authorList>
            <person name="Zou Y."/>
            <person name="Xue W."/>
            <person name="Luo G."/>
        </authorList>
    </citation>
    <scope>NUCLEOTIDE SEQUENCE [LARGE SCALE GENOMIC DNA]</scope>
    <source>
        <strain evidence="5 7">AF45-17</strain>
        <strain evidence="6 8">AM28-39</strain>
    </source>
</reference>
<dbReference type="InterPro" id="IPR011330">
    <property type="entry name" value="Glyco_hydro/deAcase_b/a-brl"/>
</dbReference>
<dbReference type="PANTHER" id="PTHR10587:SF133">
    <property type="entry name" value="CHITIN DEACETYLASE 1-RELATED"/>
    <property type="match status" value="1"/>
</dbReference>
<keyword evidence="3" id="KW-0812">Transmembrane</keyword>
<evidence type="ECO:0000256" key="2">
    <source>
        <dbReference type="ARBA" id="ARBA00022801"/>
    </source>
</evidence>
<dbReference type="GO" id="GO:0016810">
    <property type="term" value="F:hydrolase activity, acting on carbon-nitrogen (but not peptide) bonds"/>
    <property type="evidence" value="ECO:0007669"/>
    <property type="project" value="InterPro"/>
</dbReference>
<dbReference type="PROSITE" id="PS51677">
    <property type="entry name" value="NODB"/>
    <property type="match status" value="1"/>
</dbReference>
<feature type="transmembrane region" description="Helical" evidence="3">
    <location>
        <begin position="38"/>
        <end position="56"/>
    </location>
</feature>
<evidence type="ECO:0000313" key="5">
    <source>
        <dbReference type="EMBL" id="RGB81322.1"/>
    </source>
</evidence>
<dbReference type="PANTHER" id="PTHR10587">
    <property type="entry name" value="GLYCOSYL TRANSFERASE-RELATED"/>
    <property type="match status" value="1"/>
</dbReference>
<keyword evidence="8" id="KW-1185">Reference proteome</keyword>
<evidence type="ECO:0000313" key="8">
    <source>
        <dbReference type="Proteomes" id="UP000261231"/>
    </source>
</evidence>
<dbReference type="Proteomes" id="UP000260773">
    <property type="component" value="Unassembled WGS sequence"/>
</dbReference>
<protein>
    <recommendedName>
        <fullName evidence="4">NodB homology domain-containing protein</fullName>
    </recommendedName>
</protein>
<dbReference type="Pfam" id="PF01522">
    <property type="entry name" value="Polysacc_deac_1"/>
    <property type="match status" value="1"/>
</dbReference>
<dbReference type="EMBL" id="QVEP01000006">
    <property type="protein sequence ID" value="RGB81322.1"/>
    <property type="molecule type" value="Genomic_DNA"/>
</dbReference>
<name>A0A3E2XM24_9FIRM</name>
<dbReference type="SUPFAM" id="SSF88713">
    <property type="entry name" value="Glycoside hydrolase/deacetylase"/>
    <property type="match status" value="1"/>
</dbReference>
<keyword evidence="2" id="KW-0378">Hydrolase</keyword>
<dbReference type="InterPro" id="IPR002509">
    <property type="entry name" value="NODB_dom"/>
</dbReference>
<evidence type="ECO:0000256" key="1">
    <source>
        <dbReference type="ARBA" id="ARBA00022723"/>
    </source>
</evidence>
<dbReference type="Proteomes" id="UP000261231">
    <property type="component" value="Unassembled WGS sequence"/>
</dbReference>
<proteinExistence type="predicted"/>
<dbReference type="EMBL" id="QVFD01000006">
    <property type="protein sequence ID" value="RGC47683.1"/>
    <property type="molecule type" value="Genomic_DNA"/>
</dbReference>
<dbReference type="GO" id="GO:0016020">
    <property type="term" value="C:membrane"/>
    <property type="evidence" value="ECO:0007669"/>
    <property type="project" value="TreeGrafter"/>
</dbReference>
<gene>
    <name evidence="5" type="ORF">DW070_04075</name>
    <name evidence="6" type="ORF">DW747_08410</name>
</gene>
<dbReference type="OrthoDB" id="9806342at2"/>
<organism evidence="6 8">
    <name type="scientific">Coprococcus catus</name>
    <dbReference type="NCBI Taxonomy" id="116085"/>
    <lineage>
        <taxon>Bacteria</taxon>
        <taxon>Bacillati</taxon>
        <taxon>Bacillota</taxon>
        <taxon>Clostridia</taxon>
        <taxon>Lachnospirales</taxon>
        <taxon>Lachnospiraceae</taxon>
        <taxon>Coprococcus</taxon>
    </lineage>
</organism>
<evidence type="ECO:0000256" key="3">
    <source>
        <dbReference type="SAM" id="Phobius"/>
    </source>
</evidence>
<keyword evidence="3" id="KW-0472">Membrane</keyword>
<keyword evidence="3" id="KW-1133">Transmembrane helix</keyword>
<evidence type="ECO:0000313" key="6">
    <source>
        <dbReference type="EMBL" id="RGC47683.1"/>
    </source>
</evidence>
<dbReference type="CDD" id="cd10954">
    <property type="entry name" value="CE4_CtAXE_like"/>
    <property type="match status" value="1"/>
</dbReference>
<keyword evidence="1" id="KW-0479">Metal-binding</keyword>
<dbReference type="GO" id="GO:0046872">
    <property type="term" value="F:metal ion binding"/>
    <property type="evidence" value="ECO:0007669"/>
    <property type="project" value="UniProtKB-KW"/>
</dbReference>
<feature type="domain" description="NodB homology" evidence="4">
    <location>
        <begin position="92"/>
        <end position="268"/>
    </location>
</feature>
<evidence type="ECO:0000313" key="7">
    <source>
        <dbReference type="Proteomes" id="UP000260773"/>
    </source>
</evidence>
<dbReference type="InterPro" id="IPR050248">
    <property type="entry name" value="Polysacc_deacetylase_ArnD"/>
</dbReference>
<accession>A0A3E2XM24</accession>